<dbReference type="EMBL" id="VHIQ01000001">
    <property type="protein sequence ID" value="TPV35743.1"/>
    <property type="molecule type" value="Genomic_DNA"/>
</dbReference>
<evidence type="ECO:0000313" key="3">
    <source>
        <dbReference type="EMBL" id="TPV35743.1"/>
    </source>
</evidence>
<organism evidence="3 4">
    <name type="scientific">Paucihalobacter ruber</name>
    <dbReference type="NCBI Taxonomy" id="2567861"/>
    <lineage>
        <taxon>Bacteria</taxon>
        <taxon>Pseudomonadati</taxon>
        <taxon>Bacteroidota</taxon>
        <taxon>Flavobacteriia</taxon>
        <taxon>Flavobacteriales</taxon>
        <taxon>Flavobacteriaceae</taxon>
        <taxon>Paucihalobacter</taxon>
    </lineage>
</organism>
<comment type="caution">
    <text evidence="3">The sequence shown here is derived from an EMBL/GenBank/DDBJ whole genome shotgun (WGS) entry which is preliminary data.</text>
</comment>
<accession>A0A506PPD9</accession>
<feature type="domain" description="NAD-dependent epimerase/dehydratase" evidence="2">
    <location>
        <begin position="4"/>
        <end position="231"/>
    </location>
</feature>
<dbReference type="Proteomes" id="UP000317332">
    <property type="component" value="Unassembled WGS sequence"/>
</dbReference>
<proteinExistence type="inferred from homology"/>
<evidence type="ECO:0000259" key="2">
    <source>
        <dbReference type="Pfam" id="PF01370"/>
    </source>
</evidence>
<gene>
    <name evidence="3" type="ORF">FJ651_02175</name>
</gene>
<keyword evidence="4" id="KW-1185">Reference proteome</keyword>
<evidence type="ECO:0000256" key="1">
    <source>
        <dbReference type="ARBA" id="ARBA00007637"/>
    </source>
</evidence>
<dbReference type="Gene3D" id="3.40.50.720">
    <property type="entry name" value="NAD(P)-binding Rossmann-like Domain"/>
    <property type="match status" value="1"/>
</dbReference>
<reference evidence="3 4" key="1">
    <citation type="submission" date="2019-06" db="EMBL/GenBank/DDBJ databases">
        <title>Flavobacteriaceae Paucihalobacterium erythroidium CWB-1, complete genome.</title>
        <authorList>
            <person name="Wu S."/>
        </authorList>
    </citation>
    <scope>NUCLEOTIDE SEQUENCE [LARGE SCALE GENOMIC DNA]</scope>
    <source>
        <strain evidence="3 4">CWB-1</strain>
    </source>
</reference>
<evidence type="ECO:0000313" key="4">
    <source>
        <dbReference type="Proteomes" id="UP000317332"/>
    </source>
</evidence>
<dbReference type="OrthoDB" id="329806at2"/>
<name>A0A506PPD9_9FLAO</name>
<dbReference type="RefSeq" id="WP_140988752.1">
    <property type="nucleotide sequence ID" value="NZ_VHIQ01000001.1"/>
</dbReference>
<comment type="similarity">
    <text evidence="1">Belongs to the NAD(P)-dependent epimerase/dehydratase family.</text>
</comment>
<dbReference type="Pfam" id="PF01370">
    <property type="entry name" value="Epimerase"/>
    <property type="match status" value="1"/>
</dbReference>
<sequence>MKYLITGHNGFIGQTYIKHLLEKESASNILGLSRSKGLDRYDINEKIIELTDERLSEEIAAFAPDVIIHLASSRFGALENLFLSNVKATENLLNAVLKINKPVKIIIIGSSAEIGLPIKNPSSENDKCNPVDYYGLTKLMQSELAHQYYLKHNIEVIRLRLFNILGVGMPDSLLAGRAIKLFHETLISKDSQAIQFGDLSSYRDYLDKRDLCSAIDLSILHGKAGELYHIGSGIKTQGTHLINQIIATCPDKLYDFQYHFDSDKKSLVPHQIADVSKAKNDLRWEPSFSLNDTLTWMWNHLLNSE</sequence>
<dbReference type="PANTHER" id="PTHR43000">
    <property type="entry name" value="DTDP-D-GLUCOSE 4,6-DEHYDRATASE-RELATED"/>
    <property type="match status" value="1"/>
</dbReference>
<dbReference type="AlphaFoldDB" id="A0A506PPD9"/>
<dbReference type="SUPFAM" id="SSF51735">
    <property type="entry name" value="NAD(P)-binding Rossmann-fold domains"/>
    <property type="match status" value="1"/>
</dbReference>
<dbReference type="InterPro" id="IPR001509">
    <property type="entry name" value="Epimerase_deHydtase"/>
</dbReference>
<dbReference type="Gene3D" id="3.90.25.10">
    <property type="entry name" value="UDP-galactose 4-epimerase, domain 1"/>
    <property type="match status" value="1"/>
</dbReference>
<dbReference type="InterPro" id="IPR036291">
    <property type="entry name" value="NAD(P)-bd_dom_sf"/>
</dbReference>
<protein>
    <submittedName>
        <fullName evidence="3">NAD(P)-dependent oxidoreductase</fullName>
    </submittedName>
</protein>